<evidence type="ECO:0000256" key="3">
    <source>
        <dbReference type="ARBA" id="ARBA00022840"/>
    </source>
</evidence>
<organism evidence="5 6">
    <name type="scientific">Pyrus ussuriensis x Pyrus communis</name>
    <dbReference type="NCBI Taxonomy" id="2448454"/>
    <lineage>
        <taxon>Eukaryota</taxon>
        <taxon>Viridiplantae</taxon>
        <taxon>Streptophyta</taxon>
        <taxon>Embryophyta</taxon>
        <taxon>Tracheophyta</taxon>
        <taxon>Spermatophyta</taxon>
        <taxon>Magnoliopsida</taxon>
        <taxon>eudicotyledons</taxon>
        <taxon>Gunneridae</taxon>
        <taxon>Pentapetalae</taxon>
        <taxon>rosids</taxon>
        <taxon>fabids</taxon>
        <taxon>Rosales</taxon>
        <taxon>Rosaceae</taxon>
        <taxon>Amygdaloideae</taxon>
        <taxon>Maleae</taxon>
        <taxon>Pyrus</taxon>
    </lineage>
</organism>
<dbReference type="GO" id="GO:0006529">
    <property type="term" value="P:asparagine biosynthetic process"/>
    <property type="evidence" value="ECO:0007669"/>
    <property type="project" value="InterPro"/>
</dbReference>
<dbReference type="PANTHER" id="PTHR11772:SF2">
    <property type="entry name" value="ASPARAGINE SYNTHETASE [GLUTAMINE-HYDROLYZING]"/>
    <property type="match status" value="1"/>
</dbReference>
<dbReference type="InterPro" id="IPR001962">
    <property type="entry name" value="Asn_synthase"/>
</dbReference>
<feature type="domain" description="Glutamine amidotransferase type-2" evidence="4">
    <location>
        <begin position="299"/>
        <end position="534"/>
    </location>
</feature>
<dbReference type="CDD" id="cd00712">
    <property type="entry name" value="AsnB"/>
    <property type="match status" value="1"/>
</dbReference>
<evidence type="ECO:0000259" key="4">
    <source>
        <dbReference type="PROSITE" id="PS51278"/>
    </source>
</evidence>
<dbReference type="Pfam" id="PF13976">
    <property type="entry name" value="gag_pre-integrs"/>
    <property type="match status" value="1"/>
</dbReference>
<comment type="caution">
    <text evidence="5">The sequence shown here is derived from an EMBL/GenBank/DDBJ whole genome shotgun (WGS) entry which is preliminary data.</text>
</comment>
<gene>
    <name evidence="5" type="ORF">D8674_013321</name>
</gene>
<dbReference type="GO" id="GO:0005829">
    <property type="term" value="C:cytosol"/>
    <property type="evidence" value="ECO:0007669"/>
    <property type="project" value="TreeGrafter"/>
</dbReference>
<dbReference type="InterPro" id="IPR050795">
    <property type="entry name" value="Asn_Synthetase"/>
</dbReference>
<dbReference type="InterPro" id="IPR017932">
    <property type="entry name" value="GATase_2_dom"/>
</dbReference>
<keyword evidence="3" id="KW-0067">ATP-binding</keyword>
<dbReference type="Pfam" id="PF00733">
    <property type="entry name" value="Asn_synthase"/>
    <property type="match status" value="1"/>
</dbReference>
<dbReference type="CDD" id="cd01991">
    <property type="entry name" value="Asn_synthase_B_C"/>
    <property type="match status" value="1"/>
</dbReference>
<keyword evidence="6" id="KW-1185">Reference proteome</keyword>
<dbReference type="OrthoDB" id="409189at2759"/>
<reference evidence="5 6" key="3">
    <citation type="submission" date="2019-11" db="EMBL/GenBank/DDBJ databases">
        <title>A de novo genome assembly of a pear dwarfing rootstock.</title>
        <authorList>
            <person name="Wang F."/>
            <person name="Wang J."/>
            <person name="Li S."/>
            <person name="Zhang Y."/>
            <person name="Fang M."/>
            <person name="Ma L."/>
            <person name="Zhao Y."/>
            <person name="Jiang S."/>
        </authorList>
    </citation>
    <scope>NUCLEOTIDE SEQUENCE [LARGE SCALE GENOMIC DNA]</scope>
    <source>
        <strain evidence="5">S2</strain>
        <tissue evidence="5">Leaf</tissue>
    </source>
</reference>
<dbReference type="Gene3D" id="3.40.50.620">
    <property type="entry name" value="HUPs"/>
    <property type="match status" value="1"/>
</dbReference>
<proteinExistence type="predicted"/>
<dbReference type="EMBL" id="SMOL01000401">
    <property type="protein sequence ID" value="KAB2617452.1"/>
    <property type="molecule type" value="Genomic_DNA"/>
</dbReference>
<dbReference type="Pfam" id="PF22936">
    <property type="entry name" value="Pol_BBD"/>
    <property type="match status" value="1"/>
</dbReference>
<evidence type="ECO:0000256" key="2">
    <source>
        <dbReference type="ARBA" id="ARBA00022741"/>
    </source>
</evidence>
<sequence length="781" mass="87592">MDILLHNAVVFLNLLHPCHNSHAPSHMAMSATTASPPSYWLTHSGASHHVTHDAASLNYDILYNGTEQLFVGDGKGLCISHTRHALIRTFNATFRLNDVLHVPKASHNLFSIYKFVYDNWCSLTFDPFGFYIKDLRTGMMFFQGPSEGGLYPFYWNASNGVSRIAVSPRALMVAKADIHIWHKRLGHPSSGILHSVLNKSHLPIIGSINKLSVCLACQMGKASRLPFSTLPYIFTKSLLADRFAALSHKLSICSPSFSLRGLHPLNSPDSSDSAATTCTLCYSLLRSSTPGRRQHVWDSGIARLHDNSQAKRSRIIELSRRLRHRGPDWSGLHCHGNCYLAHQRLAIVDPASGDQPLCNEDKTVIVTVNGEIYNHKQLRENLKSHQFRTGSDCEVIAHLYEEHGEEFVDMLDGMFSIFLHTRPKSYRELRRWYNPPWFLEQTPSAVVKRLMTDVPFGVLLSGGLDSSLVAAVASRYLADSEAACQWGSQLHTFCIGLESSPDLKAAREVADYLGTRHHDYLHIETYDVTTIRASTPMFLMSRKIKSLGVKMVISGEGSDEIFGGYLYFHKAPTRRSFTKKHIKALHLYDCLRANKSTSAWGVEARVPFLDKEFINIAMNIDPEWKMIRPGRIEKWVLRNAFDDDQKPYLQKHILYRQKEHFTDGVGYSWIDGLKDHANIIFADPMLINEYTLKILFTTKEAYYYRTIFEKFFPKIAARSTVPGGPSVACKWSKNPDPSGRAALGIHAAAYEEAAGNASNGNVLSGSQKVQEGIVAKAAAVV</sequence>
<keyword evidence="2" id="KW-0547">Nucleotide-binding</keyword>
<protein>
    <submittedName>
        <fullName evidence="5">Asparagine synthetase [glutamine-hydrolyzing] 2</fullName>
    </submittedName>
</protein>
<dbReference type="Pfam" id="PF13522">
    <property type="entry name" value="GATase_6"/>
    <property type="match status" value="1"/>
</dbReference>
<dbReference type="InterPro" id="IPR029055">
    <property type="entry name" value="Ntn_hydrolases_N"/>
</dbReference>
<dbReference type="PROSITE" id="PS51278">
    <property type="entry name" value="GATASE_TYPE_2"/>
    <property type="match status" value="1"/>
</dbReference>
<accession>A0A5N5GUU9</accession>
<dbReference type="SUPFAM" id="SSF56235">
    <property type="entry name" value="N-terminal nucleophile aminohydrolases (Ntn hydrolases)"/>
    <property type="match status" value="1"/>
</dbReference>
<dbReference type="Proteomes" id="UP000327157">
    <property type="component" value="Chromosome 15"/>
</dbReference>
<reference evidence="5 6" key="1">
    <citation type="submission" date="2019-09" db="EMBL/GenBank/DDBJ databases">
        <authorList>
            <person name="Ou C."/>
        </authorList>
    </citation>
    <scope>NUCLEOTIDE SEQUENCE [LARGE SCALE GENOMIC DNA]</scope>
    <source>
        <strain evidence="5">S2</strain>
        <tissue evidence="5">Leaf</tissue>
    </source>
</reference>
<evidence type="ECO:0000256" key="1">
    <source>
        <dbReference type="ARBA" id="ARBA00022598"/>
    </source>
</evidence>
<dbReference type="GO" id="GO:0004066">
    <property type="term" value="F:asparagine synthase (glutamine-hydrolyzing) activity"/>
    <property type="evidence" value="ECO:0007669"/>
    <property type="project" value="InterPro"/>
</dbReference>
<dbReference type="InterPro" id="IPR054722">
    <property type="entry name" value="PolX-like_BBD"/>
</dbReference>
<dbReference type="InterPro" id="IPR033738">
    <property type="entry name" value="AsnB_N"/>
</dbReference>
<dbReference type="Gene3D" id="3.60.20.10">
    <property type="entry name" value="Glutamine Phosphoribosylpyrophosphate, subunit 1, domain 1"/>
    <property type="match status" value="1"/>
</dbReference>
<name>A0A5N5GUU9_9ROSA</name>
<keyword evidence="1" id="KW-0436">Ligase</keyword>
<dbReference type="GO" id="GO:0005524">
    <property type="term" value="F:ATP binding"/>
    <property type="evidence" value="ECO:0007669"/>
    <property type="project" value="UniProtKB-KW"/>
</dbReference>
<dbReference type="InterPro" id="IPR014729">
    <property type="entry name" value="Rossmann-like_a/b/a_fold"/>
</dbReference>
<dbReference type="AlphaFoldDB" id="A0A5N5GUU9"/>
<evidence type="ECO:0000313" key="5">
    <source>
        <dbReference type="EMBL" id="KAB2617452.1"/>
    </source>
</evidence>
<dbReference type="PANTHER" id="PTHR11772">
    <property type="entry name" value="ASPARAGINE SYNTHETASE"/>
    <property type="match status" value="1"/>
</dbReference>
<dbReference type="SUPFAM" id="SSF52402">
    <property type="entry name" value="Adenine nucleotide alpha hydrolases-like"/>
    <property type="match status" value="1"/>
</dbReference>
<reference evidence="6" key="2">
    <citation type="submission" date="2019-10" db="EMBL/GenBank/DDBJ databases">
        <title>A de novo genome assembly of a pear dwarfing rootstock.</title>
        <authorList>
            <person name="Wang F."/>
            <person name="Wang J."/>
            <person name="Li S."/>
            <person name="Zhang Y."/>
            <person name="Fang M."/>
            <person name="Ma L."/>
            <person name="Zhao Y."/>
            <person name="Jiang S."/>
        </authorList>
    </citation>
    <scope>NUCLEOTIDE SEQUENCE [LARGE SCALE GENOMIC DNA]</scope>
</reference>
<evidence type="ECO:0000313" key="6">
    <source>
        <dbReference type="Proteomes" id="UP000327157"/>
    </source>
</evidence>
<dbReference type="InterPro" id="IPR025724">
    <property type="entry name" value="GAG-pre-integrase_dom"/>
</dbReference>